<evidence type="ECO:0000256" key="7">
    <source>
        <dbReference type="SAM" id="MobiDB-lite"/>
    </source>
</evidence>
<dbReference type="Pfam" id="PF00082">
    <property type="entry name" value="Peptidase_S8"/>
    <property type="match status" value="1"/>
</dbReference>
<dbReference type="GO" id="GO:0004252">
    <property type="term" value="F:serine-type endopeptidase activity"/>
    <property type="evidence" value="ECO:0007669"/>
    <property type="project" value="UniProtKB-UniRule"/>
</dbReference>
<dbReference type="PROSITE" id="PS00138">
    <property type="entry name" value="SUBTILASE_SER"/>
    <property type="match status" value="1"/>
</dbReference>
<dbReference type="InterPro" id="IPR023828">
    <property type="entry name" value="Peptidase_S8_Ser-AS"/>
</dbReference>
<evidence type="ECO:0000313" key="9">
    <source>
        <dbReference type="EMBL" id="GHC67076.1"/>
    </source>
</evidence>
<proteinExistence type="inferred from homology"/>
<dbReference type="InterPro" id="IPR000209">
    <property type="entry name" value="Peptidase_S8/S53_dom"/>
</dbReference>
<dbReference type="Gene3D" id="3.40.50.200">
    <property type="entry name" value="Peptidase S8/S53 domain"/>
    <property type="match status" value="1"/>
</dbReference>
<dbReference type="PROSITE" id="PS00137">
    <property type="entry name" value="SUBTILASE_HIS"/>
    <property type="match status" value="1"/>
</dbReference>
<feature type="active site" description="Charge relay system" evidence="5">
    <location>
        <position position="215"/>
    </location>
</feature>
<feature type="domain" description="Peptidase S8/S53" evidence="8">
    <location>
        <begin position="175"/>
        <end position="413"/>
    </location>
</feature>
<protein>
    <recommendedName>
        <fullName evidence="8">Peptidase S8/S53 domain-containing protein</fullName>
    </recommendedName>
</protein>
<dbReference type="PROSITE" id="PS51892">
    <property type="entry name" value="SUBTILASE"/>
    <property type="match status" value="1"/>
</dbReference>
<comment type="caution">
    <text evidence="9">The sequence shown here is derived from an EMBL/GenBank/DDBJ whole genome shotgun (WGS) entry which is preliminary data.</text>
</comment>
<dbReference type="InterPro" id="IPR023827">
    <property type="entry name" value="Peptidase_S8_Asp-AS"/>
</dbReference>
<dbReference type="PANTHER" id="PTHR43806:SF11">
    <property type="entry name" value="CEREVISIN-RELATED"/>
    <property type="match status" value="1"/>
</dbReference>
<evidence type="ECO:0000256" key="1">
    <source>
        <dbReference type="ARBA" id="ARBA00011073"/>
    </source>
</evidence>
<feature type="region of interest" description="Disordered" evidence="7">
    <location>
        <begin position="34"/>
        <end position="74"/>
    </location>
</feature>
<dbReference type="AlphaFoldDB" id="A0A918TXX7"/>
<feature type="compositionally biased region" description="Polar residues" evidence="7">
    <location>
        <begin position="50"/>
        <end position="62"/>
    </location>
</feature>
<accession>A0A918TXX7</accession>
<dbReference type="InterPro" id="IPR036852">
    <property type="entry name" value="Peptidase_S8/S53_dom_sf"/>
</dbReference>
<dbReference type="PANTHER" id="PTHR43806">
    <property type="entry name" value="PEPTIDASE S8"/>
    <property type="match status" value="1"/>
</dbReference>
<keyword evidence="4 5" id="KW-0720">Serine protease</keyword>
<feature type="active site" description="Charge relay system" evidence="5">
    <location>
        <position position="184"/>
    </location>
</feature>
<comment type="similarity">
    <text evidence="1 5 6">Belongs to the peptidase S8 family.</text>
</comment>
<sequence length="531" mass="55789">MKIKPLELTLISVFLVLAVVGGWLLVSDVAGRTAQKKEKSESRTPVLVQSHPTARSSGNAPTRSRPDTQGDPLFSIPNQRLVQFDNEEDYRKFLASLADSDLRLLGSIDALRTALVGFDRLSDFDGLLDSEEMGYNYLVTLPLPPGEGEVQAGAVGFHGNALEWLGITGDNSTWGKGVIVAIIDTGVTNHEALTGSIRHINLVEGDDSADTWHGHGTAVASLIAGTSALTPGVSPGVSLLDVRVADVNGDSTSFKLAEGIVAAVDAGAQILNISMGSYGDSLLVRNAVEYAYTNGAVIVASSGNEGYDQPAFPADYAQVTAVGAVDQEGTVINFSNYGENLDMTAPGLEVYAAWTNDRYIEFTGTSASAPYVTAAVAAAMSEYELNANNAMNLVTQNSNEAGDPGADSYYGVGHLDVGRVVNSGTSGIYDIAAVSNLITTDDGNMVLAVVQNQGTEAITGAKVTITTPYSSVPLQVQTLSPGDIQTFEIPTALPANGDFEVSTSVSLNSSFQDVDPKNNIRSNVFEFNSSQ</sequence>
<dbReference type="PRINTS" id="PR00723">
    <property type="entry name" value="SUBTILISIN"/>
</dbReference>
<name>A0A918TXX7_9BACT</name>
<gene>
    <name evidence="9" type="ORF">GCM10007100_38800</name>
</gene>
<dbReference type="SUPFAM" id="SSF52743">
    <property type="entry name" value="Subtilisin-like"/>
    <property type="match status" value="1"/>
</dbReference>
<keyword evidence="10" id="KW-1185">Reference proteome</keyword>
<keyword evidence="3 5" id="KW-0378">Hydrolase</keyword>
<evidence type="ECO:0000313" key="10">
    <source>
        <dbReference type="Proteomes" id="UP000644507"/>
    </source>
</evidence>
<evidence type="ECO:0000256" key="4">
    <source>
        <dbReference type="ARBA" id="ARBA00022825"/>
    </source>
</evidence>
<evidence type="ECO:0000256" key="2">
    <source>
        <dbReference type="ARBA" id="ARBA00022670"/>
    </source>
</evidence>
<organism evidence="9 10">
    <name type="scientific">Roseibacillus persicicus</name>
    <dbReference type="NCBI Taxonomy" id="454148"/>
    <lineage>
        <taxon>Bacteria</taxon>
        <taxon>Pseudomonadati</taxon>
        <taxon>Verrucomicrobiota</taxon>
        <taxon>Verrucomicrobiia</taxon>
        <taxon>Verrucomicrobiales</taxon>
        <taxon>Verrucomicrobiaceae</taxon>
        <taxon>Roseibacillus</taxon>
    </lineage>
</organism>
<dbReference type="InterPro" id="IPR015500">
    <property type="entry name" value="Peptidase_S8_subtilisin-rel"/>
</dbReference>
<dbReference type="PROSITE" id="PS00136">
    <property type="entry name" value="SUBTILASE_ASP"/>
    <property type="match status" value="1"/>
</dbReference>
<dbReference type="InterPro" id="IPR050131">
    <property type="entry name" value="Peptidase_S8_subtilisin-like"/>
</dbReference>
<reference evidence="9" key="1">
    <citation type="journal article" date="2014" name="Int. J. Syst. Evol. Microbiol.">
        <title>Complete genome sequence of Corynebacterium casei LMG S-19264T (=DSM 44701T), isolated from a smear-ripened cheese.</title>
        <authorList>
            <consortium name="US DOE Joint Genome Institute (JGI-PGF)"/>
            <person name="Walter F."/>
            <person name="Albersmeier A."/>
            <person name="Kalinowski J."/>
            <person name="Ruckert C."/>
        </authorList>
    </citation>
    <scope>NUCLEOTIDE SEQUENCE</scope>
    <source>
        <strain evidence="9">KCTC 12988</strain>
    </source>
</reference>
<feature type="active site" description="Charge relay system" evidence="5">
    <location>
        <position position="366"/>
    </location>
</feature>
<dbReference type="Proteomes" id="UP000644507">
    <property type="component" value="Unassembled WGS sequence"/>
</dbReference>
<evidence type="ECO:0000256" key="5">
    <source>
        <dbReference type="PROSITE-ProRule" id="PRU01240"/>
    </source>
</evidence>
<evidence type="ECO:0000256" key="6">
    <source>
        <dbReference type="RuleBase" id="RU003355"/>
    </source>
</evidence>
<dbReference type="GO" id="GO:0006508">
    <property type="term" value="P:proteolysis"/>
    <property type="evidence" value="ECO:0007669"/>
    <property type="project" value="UniProtKB-KW"/>
</dbReference>
<dbReference type="EMBL" id="BMXI01000023">
    <property type="protein sequence ID" value="GHC67076.1"/>
    <property type="molecule type" value="Genomic_DNA"/>
</dbReference>
<evidence type="ECO:0000259" key="8">
    <source>
        <dbReference type="Pfam" id="PF00082"/>
    </source>
</evidence>
<keyword evidence="2 5" id="KW-0645">Protease</keyword>
<dbReference type="RefSeq" id="WP_189574163.1">
    <property type="nucleotide sequence ID" value="NZ_BMXI01000023.1"/>
</dbReference>
<reference evidence="9" key="2">
    <citation type="submission" date="2020-09" db="EMBL/GenBank/DDBJ databases">
        <authorList>
            <person name="Sun Q."/>
            <person name="Kim S."/>
        </authorList>
    </citation>
    <scope>NUCLEOTIDE SEQUENCE</scope>
    <source>
        <strain evidence="9">KCTC 12988</strain>
    </source>
</reference>
<dbReference type="InterPro" id="IPR022398">
    <property type="entry name" value="Peptidase_S8_His-AS"/>
</dbReference>
<evidence type="ECO:0000256" key="3">
    <source>
        <dbReference type="ARBA" id="ARBA00022801"/>
    </source>
</evidence>